<dbReference type="Proteomes" id="UP000002791">
    <property type="component" value="Chromosome"/>
</dbReference>
<dbReference type="eggNOG" id="ENOG5032UK2">
    <property type="taxonomic scope" value="Bacteria"/>
</dbReference>
<keyword evidence="1" id="KW-0732">Signal</keyword>
<dbReference type="AlphaFoldDB" id="H5XPP8"/>
<dbReference type="Pfam" id="PF14016">
    <property type="entry name" value="DUF4232"/>
    <property type="match status" value="1"/>
</dbReference>
<proteinExistence type="predicted"/>
<dbReference type="HOGENOM" id="CLU_060528_1_0_11"/>
<organism evidence="3 4">
    <name type="scientific">Saccharomonospora cyanea NA-134</name>
    <dbReference type="NCBI Taxonomy" id="882082"/>
    <lineage>
        <taxon>Bacteria</taxon>
        <taxon>Bacillati</taxon>
        <taxon>Actinomycetota</taxon>
        <taxon>Actinomycetes</taxon>
        <taxon>Pseudonocardiales</taxon>
        <taxon>Pseudonocardiaceae</taxon>
        <taxon>Saccharomonospora</taxon>
    </lineage>
</organism>
<evidence type="ECO:0000313" key="3">
    <source>
        <dbReference type="EMBL" id="EHR61126.1"/>
    </source>
</evidence>
<name>H5XPP8_9PSEU</name>
<sequence>MREDVAVKRWGFVLSSLLVTSACTAVPELPAPPSSPEPTVATACPESGVRVAAGPSEAATGLRVLGLRLTNCGERPYDLDGYPLLRVLDTDGEPLKVEVARGSAGIATVEGFDAPPEPLTLWPGETAETQLMWRNTVTGNGAPQVGESLSIAPAEGRPWQPVEAGGQYPDGLHIDVGSTGTLGVRAWHR</sequence>
<gene>
    <name evidence="3" type="ORF">SaccyDRAFT_2242</name>
</gene>
<feature type="signal peptide" evidence="1">
    <location>
        <begin position="1"/>
        <end position="25"/>
    </location>
</feature>
<dbReference type="InterPro" id="IPR025326">
    <property type="entry name" value="DUF4232"/>
</dbReference>
<feature type="domain" description="DUF4232" evidence="2">
    <location>
        <begin position="44"/>
        <end position="187"/>
    </location>
</feature>
<dbReference type="STRING" id="882082.SaccyDRAFT_2242"/>
<evidence type="ECO:0000256" key="1">
    <source>
        <dbReference type="SAM" id="SignalP"/>
    </source>
</evidence>
<accession>H5XPP8</accession>
<dbReference type="EMBL" id="CM001440">
    <property type="protein sequence ID" value="EHR61126.1"/>
    <property type="molecule type" value="Genomic_DNA"/>
</dbReference>
<protein>
    <recommendedName>
        <fullName evidence="2">DUF4232 domain-containing protein</fullName>
    </recommendedName>
</protein>
<reference evidence="3 4" key="1">
    <citation type="submission" date="2011-11" db="EMBL/GenBank/DDBJ databases">
        <title>The Noncontiguous Finished sequence of Saccharomonospora cyanea NA-134.</title>
        <authorList>
            <consortium name="US DOE Joint Genome Institute"/>
            <person name="Lucas S."/>
            <person name="Han J."/>
            <person name="Lapidus A."/>
            <person name="Cheng J.-F."/>
            <person name="Goodwin L."/>
            <person name="Pitluck S."/>
            <person name="Peters L."/>
            <person name="Ovchinnikova G."/>
            <person name="Lu M."/>
            <person name="Detter J.C."/>
            <person name="Han C."/>
            <person name="Tapia R."/>
            <person name="Land M."/>
            <person name="Hauser L."/>
            <person name="Kyrpides N."/>
            <person name="Ivanova N."/>
            <person name="Pagani I."/>
            <person name="Brambilla E.-M."/>
            <person name="Klenk H.-P."/>
            <person name="Woyke T."/>
        </authorList>
    </citation>
    <scope>NUCLEOTIDE SEQUENCE [LARGE SCALE GENOMIC DNA]</scope>
    <source>
        <strain evidence="3 4">NA-134</strain>
    </source>
</reference>
<evidence type="ECO:0000313" key="4">
    <source>
        <dbReference type="Proteomes" id="UP000002791"/>
    </source>
</evidence>
<feature type="chain" id="PRO_5003600673" description="DUF4232 domain-containing protein" evidence="1">
    <location>
        <begin position="26"/>
        <end position="189"/>
    </location>
</feature>
<dbReference type="RefSeq" id="WP_005456155.1">
    <property type="nucleotide sequence ID" value="NZ_CM001440.1"/>
</dbReference>
<evidence type="ECO:0000259" key="2">
    <source>
        <dbReference type="Pfam" id="PF14016"/>
    </source>
</evidence>
<keyword evidence="4" id="KW-1185">Reference proteome</keyword>
<dbReference type="PROSITE" id="PS51257">
    <property type="entry name" value="PROKAR_LIPOPROTEIN"/>
    <property type="match status" value="1"/>
</dbReference>